<evidence type="ECO:0000259" key="3">
    <source>
        <dbReference type="Pfam" id="PF07727"/>
    </source>
</evidence>
<accession>A0A6L2M585</accession>
<sequence>MIAGGGPEWLFNIDALLESMNYAPVPTERHNAKSSTKTVNTVRPINTTIPTCADYPSDPLMPDLEDTGIFDDAYNDRDDGAEADYNNLETVTHALDDESWVEAMPEELLQFKLLNVWTLVDLPHGKRSIRTKWVYRNKRDQRGIVFRNKARLVAQGHRKEEGIDYDEVFAHVARIEAIRLFLAYASYMDFTVYQIDVKSAFFYGTIEEEVYVIQPLGFVDPEFPNKVRGTIDKTLFIKKINNDILLIQVYVDDIIFSSTKKSLSTEFEQLMNKRFQMSSIGELTFFLGLQVEQQKDGIFLSQDKYVCDIIKKFGFSSVKSASTPMETHKPVSKDANGTDVDVYLYRYLKGQPTLGLWYPKDSPLELIAYSDSDYAGSSLDRKSTKEVVRLELKRYLINDGYADLVQHLKDLPETFNDTYVTPCHTKKVLSNMARKSVNFSRKVTPLFDSMLVQHKAPEGEGIDRGGSPRCQETMRGTSAQTRSERVLEQPNEPPLTEGHTSKSEEGRMEYSIELINNIPPTPQDSPLTRGYTPRSDEGRVKLEELMNLCKILSNMVTTLENELSSTKAVYHKAFITLTKRVKKLETQLKQKRSRVVIHSSDEEEPTELSKDDNDATLAETLLNIKRSTTKDKRKGIIQETELPKKIKKREMIQLSLDEELAQKLYAKELLKETARQEQEKYNLKKALELQRKLDKREEDVDKCDQNKEIDWNDLTVLRYHALQNRPFSKAEVRKNMCMYLKNQGVYKQIYFKGMKYKDIRPIFERVWDQVHTFVPKDSKIKKEVMKCKY</sequence>
<evidence type="ECO:0000256" key="2">
    <source>
        <dbReference type="SAM" id="MobiDB-lite"/>
    </source>
</evidence>
<keyword evidence="1" id="KW-0175">Coiled coil</keyword>
<dbReference type="PANTHER" id="PTHR11439:SF495">
    <property type="entry name" value="REVERSE TRANSCRIPTASE, RNA-DEPENDENT DNA POLYMERASE-RELATED"/>
    <property type="match status" value="1"/>
</dbReference>
<reference evidence="4" key="1">
    <citation type="journal article" date="2019" name="Sci. Rep.">
        <title>Draft genome of Tanacetum cinerariifolium, the natural source of mosquito coil.</title>
        <authorList>
            <person name="Yamashiro T."/>
            <person name="Shiraishi A."/>
            <person name="Satake H."/>
            <person name="Nakayama K."/>
        </authorList>
    </citation>
    <scope>NUCLEOTIDE SEQUENCE</scope>
</reference>
<dbReference type="EMBL" id="BKCJ010005878">
    <property type="protein sequence ID" value="GEU69138.1"/>
    <property type="molecule type" value="Genomic_DNA"/>
</dbReference>
<dbReference type="InterPro" id="IPR043502">
    <property type="entry name" value="DNA/RNA_pol_sf"/>
</dbReference>
<organism evidence="4">
    <name type="scientific">Tanacetum cinerariifolium</name>
    <name type="common">Dalmatian daisy</name>
    <name type="synonym">Chrysanthemum cinerariifolium</name>
    <dbReference type="NCBI Taxonomy" id="118510"/>
    <lineage>
        <taxon>Eukaryota</taxon>
        <taxon>Viridiplantae</taxon>
        <taxon>Streptophyta</taxon>
        <taxon>Embryophyta</taxon>
        <taxon>Tracheophyta</taxon>
        <taxon>Spermatophyta</taxon>
        <taxon>Magnoliopsida</taxon>
        <taxon>eudicotyledons</taxon>
        <taxon>Gunneridae</taxon>
        <taxon>Pentapetalae</taxon>
        <taxon>asterids</taxon>
        <taxon>campanulids</taxon>
        <taxon>Asterales</taxon>
        <taxon>Asteraceae</taxon>
        <taxon>Asteroideae</taxon>
        <taxon>Anthemideae</taxon>
        <taxon>Anthemidinae</taxon>
        <taxon>Tanacetum</taxon>
    </lineage>
</organism>
<evidence type="ECO:0000313" key="4">
    <source>
        <dbReference type="EMBL" id="GEU69138.1"/>
    </source>
</evidence>
<dbReference type="PANTHER" id="PTHR11439">
    <property type="entry name" value="GAG-POL-RELATED RETROTRANSPOSON"/>
    <property type="match status" value="1"/>
</dbReference>
<feature type="domain" description="Reverse transcriptase Ty1/copia-type" evidence="3">
    <location>
        <begin position="115"/>
        <end position="235"/>
    </location>
</feature>
<dbReference type="SUPFAM" id="SSF56672">
    <property type="entry name" value="DNA/RNA polymerases"/>
    <property type="match status" value="1"/>
</dbReference>
<dbReference type="AlphaFoldDB" id="A0A6L2M585"/>
<feature type="coiled-coil region" evidence="1">
    <location>
        <begin position="666"/>
        <end position="706"/>
    </location>
</feature>
<dbReference type="Pfam" id="PF07727">
    <property type="entry name" value="RVT_2"/>
    <property type="match status" value="1"/>
</dbReference>
<dbReference type="InterPro" id="IPR013103">
    <property type="entry name" value="RVT_2"/>
</dbReference>
<proteinExistence type="predicted"/>
<protein>
    <recommendedName>
        <fullName evidence="3">Reverse transcriptase Ty1/copia-type domain-containing protein</fullName>
    </recommendedName>
</protein>
<feature type="coiled-coil region" evidence="1">
    <location>
        <begin position="542"/>
        <end position="594"/>
    </location>
</feature>
<feature type="region of interest" description="Disordered" evidence="2">
    <location>
        <begin position="457"/>
        <end position="506"/>
    </location>
</feature>
<name>A0A6L2M585_TANCI</name>
<gene>
    <name evidence="4" type="ORF">Tci_041116</name>
</gene>
<evidence type="ECO:0000256" key="1">
    <source>
        <dbReference type="SAM" id="Coils"/>
    </source>
</evidence>
<comment type="caution">
    <text evidence="4">The sequence shown here is derived from an EMBL/GenBank/DDBJ whole genome shotgun (WGS) entry which is preliminary data.</text>
</comment>